<feature type="domain" description="DUF11" evidence="4">
    <location>
        <begin position="1653"/>
        <end position="1776"/>
    </location>
</feature>
<feature type="domain" description="DUF11" evidence="4">
    <location>
        <begin position="893"/>
        <end position="1012"/>
    </location>
</feature>
<feature type="compositionally biased region" description="Pro residues" evidence="1">
    <location>
        <begin position="1785"/>
        <end position="1805"/>
    </location>
</feature>
<feature type="transmembrane region" description="Helical" evidence="2">
    <location>
        <begin position="1840"/>
        <end position="1860"/>
    </location>
</feature>
<dbReference type="PANTHER" id="PTHR34819:SF3">
    <property type="entry name" value="CELL SURFACE PROTEIN"/>
    <property type="match status" value="1"/>
</dbReference>
<feature type="domain" description="DUF11" evidence="4">
    <location>
        <begin position="1527"/>
        <end position="1645"/>
    </location>
</feature>
<dbReference type="Gene3D" id="2.60.40.10">
    <property type="entry name" value="Immunoglobulins"/>
    <property type="match status" value="4"/>
</dbReference>
<comment type="caution">
    <text evidence="5">The sequence shown here is derived from an EMBL/GenBank/DDBJ whole genome shotgun (WGS) entry which is preliminary data.</text>
</comment>
<keyword evidence="2" id="KW-0812">Transmembrane</keyword>
<feature type="domain" description="DUF11" evidence="4">
    <location>
        <begin position="1402"/>
        <end position="1518"/>
    </location>
</feature>
<dbReference type="InterPro" id="IPR051172">
    <property type="entry name" value="Chlamydia_OmcB"/>
</dbReference>
<dbReference type="GO" id="GO:0005975">
    <property type="term" value="P:carbohydrate metabolic process"/>
    <property type="evidence" value="ECO:0007669"/>
    <property type="project" value="UniProtKB-ARBA"/>
</dbReference>
<evidence type="ECO:0000256" key="1">
    <source>
        <dbReference type="SAM" id="MobiDB-lite"/>
    </source>
</evidence>
<feature type="domain" description="DUF11" evidence="4">
    <location>
        <begin position="764"/>
        <end position="885"/>
    </location>
</feature>
<sequence>MKRRFRSWVAALLVAASALALVGLTTSAMGATVAPFGVRFQTNDNGAIAVVGNQLQTCQTSAANCVGARAGTARYNNNSFAMVNLDVDSDPSTINSSSAALEAPADGEVLWAGLYWGARLAAGPGGTAATGDRRTMSFKVPGASDYQQVASQTSFGPTTSADRAYQEFADVTALVRAAGPGDYWGANVRGGTGEDRYAGWSLAVVFRSPELPLRNLTVFDGFADVGQNEPQTVTVSGFLAPLTGPVDTQLGIVGYEGDFSTSGDTVTLNSTQLGTTVSPGTNFFNGSNDRNGTSVTARSTADRNMLGFDVKQLGASGVIPNGATSADFRFTSSGDRYFPGVLTTAINLFAPDFTPSSKSVVNLNGNSPARPGDTLQYTVNLTNVGGDPAAQSVASDPLPPGTEYVPGSLQIVAGAGAGAKTDAAGDDQGNYDAASRTVRFRVGAGANATSGGVLAPGVSTTVRFDATVTDAAAGTSVTNEAQLDYVAQTVGSPFTYRVRPVSTPVEEVANLAITKTVTPDPSEAGGPVSFTMLVVNNGPNPARGVVLTDPIPAGITVTGTTSTQGSCASDASPVSCALGTLASGASATVVVTGTTDPGSTDASVTDIATVTSSTSDPDLSDNTAGATAQLAQAADLVVTKTAAPTTVVPGGTTAFTVTVTNNGPSTAHAVTVNDAVDDTAALALLDAAGTGATCSQPAPAAQCSIAELAPGASVTLTLNGLLTPGTPAGATVTNQAIVSSITPDPVVGNNQATAAVTAGTPETDVSITKTGPATVVAGRTLTYSITVGNDGLSDAADVQVSDLLPAGIVASAVATTRGTCTVGIAVECSIPTLLAGIGGSPGATAVITVQAVADGDAPIGTATNTATVSSSTTDTDLSNNEASASTEVTGDADLVVTKTATPNPAVAGSPIIYTITVANSGPSTSRGIVLDDLLPPAFDFASATPSQGTCDAPVDSALACDIGDIVNGAAATLEVVMDIPADYTGTPDAVETVTATSGTSDPDETNNTASWTATTQVSADLSISKQAPATAASGSQFSYTISPRNLGPSSSAATIITDPLPADVSFVSATAPCTAAAGVVTCDLGTLDPGEEPDLTVTVQVGGNVNIRTLLSNTATVASSTPDPSLANNSATAVTETTAIVDLSVTKEAFFGSTAPGGQDVFIITLRNSGPSTARAVSFTDTFELSAGAVVLQGGTCEITSGDLSCTIDGLNLAPGTSTQVYIGIITPSSAQPGTYLNTVRASTSTPESDASNNVATFTETITDPVADLAVAKTLLTDPLIAGGVFSYQLEVSNIRSATAASDASDVVVTDDLPPGLTATSASPSQGSCTVSATQVSCELGVVPGQVAAEPPPPVTVTISGTVSPGVSGSVGNYALVESSTPDPDDTNNEVLVTSPVELQADLSVTKTADTDPLVAGGTASYTVTVTNSGPSNATNVVLTDVLDGAIVFDADASDPACSPVAGQVTCELDTIGAGQTLTVRISGRLDPASTVTELSNTASVSSDTPDPAPGGETTTITTPVVQNANLRLSKTADSATPSSGSTVTYSIALNNDGPSNAVNTTVVDPLPAGVEFVSLTAFSMDCSASPAPVVVTCTAAGLEAGRTQGVAITVLLPDGSLPGAIENIATAASDTSDADASNNASSALVDLQVVADTAITKTVVTPRPTIGNPVTFRLNAVNNGPATAPATVFTDTLPGGTTLISAVVEGSTAVCTTVEQEGNIVVNCPVGSLPVGGTSTVILTVDTSELTTTSFSNTGFIGSGALDPNTPDNQATAAVTLLIDEEPPPPTTDPPTTEPPTTEPPTTVPPTSGTPGPGDPGSPPAAGPSGVDSSGLVSTGVNAASALVLALGLIVLGGLGLVLRRRKPHTAERPNSSRS</sequence>
<feature type="compositionally biased region" description="Polar residues" evidence="1">
    <location>
        <begin position="1493"/>
        <end position="1505"/>
    </location>
</feature>
<feature type="compositionally biased region" description="Pro residues" evidence="1">
    <location>
        <begin position="1814"/>
        <end position="1823"/>
    </location>
</feature>
<feature type="domain" description="DUF11" evidence="4">
    <location>
        <begin position="1020"/>
        <end position="1133"/>
    </location>
</feature>
<evidence type="ECO:0000259" key="4">
    <source>
        <dbReference type="Pfam" id="PF01345"/>
    </source>
</evidence>
<name>A0A4Y9R0E0_9MICO</name>
<feature type="domain" description="DUF11" evidence="4">
    <location>
        <begin position="635"/>
        <end position="756"/>
    </location>
</feature>
<dbReference type="Pfam" id="PF01345">
    <property type="entry name" value="DUF11"/>
    <property type="match status" value="10"/>
</dbReference>
<organism evidence="5 6">
    <name type="scientific">Orlajensenia leifsoniae</name>
    <dbReference type="NCBI Taxonomy" id="2561933"/>
    <lineage>
        <taxon>Bacteria</taxon>
        <taxon>Bacillati</taxon>
        <taxon>Actinomycetota</taxon>
        <taxon>Actinomycetes</taxon>
        <taxon>Micrococcales</taxon>
        <taxon>Microbacteriaceae</taxon>
        <taxon>Orlajensenia</taxon>
    </lineage>
</organism>
<feature type="chain" id="PRO_5021198716" evidence="3">
    <location>
        <begin position="31"/>
        <end position="1876"/>
    </location>
</feature>
<dbReference type="RefSeq" id="WP_135120002.1">
    <property type="nucleotide sequence ID" value="NZ_SPQZ01000003.1"/>
</dbReference>
<proteinExistence type="predicted"/>
<keyword evidence="2" id="KW-1133">Transmembrane helix</keyword>
<evidence type="ECO:0000313" key="6">
    <source>
        <dbReference type="Proteomes" id="UP000298127"/>
    </source>
</evidence>
<gene>
    <name evidence="5" type="ORF">E4M00_08005</name>
</gene>
<dbReference type="Proteomes" id="UP000298127">
    <property type="component" value="Unassembled WGS sequence"/>
</dbReference>
<dbReference type="InterPro" id="IPR013783">
    <property type="entry name" value="Ig-like_fold"/>
</dbReference>
<keyword evidence="2" id="KW-0472">Membrane</keyword>
<keyword evidence="3" id="KW-0732">Signal</keyword>
<feature type="domain" description="DUF11" evidence="4">
    <location>
        <begin position="1142"/>
        <end position="1259"/>
    </location>
</feature>
<feature type="domain" description="DUF11" evidence="4">
    <location>
        <begin position="511"/>
        <end position="627"/>
    </location>
</feature>
<dbReference type="PANTHER" id="PTHR34819">
    <property type="entry name" value="LARGE CYSTEINE-RICH PERIPLASMIC PROTEIN OMCB"/>
    <property type="match status" value="1"/>
</dbReference>
<feature type="region of interest" description="Disordered" evidence="1">
    <location>
        <begin position="1493"/>
        <end position="1518"/>
    </location>
</feature>
<dbReference type="NCBIfam" id="TIGR01451">
    <property type="entry name" value="B_ant_repeat"/>
    <property type="match status" value="9"/>
</dbReference>
<dbReference type="Gene3D" id="2.60.40.3080">
    <property type="match status" value="1"/>
</dbReference>
<keyword evidence="6" id="KW-1185">Reference proteome</keyword>
<evidence type="ECO:0000256" key="2">
    <source>
        <dbReference type="SAM" id="Phobius"/>
    </source>
</evidence>
<dbReference type="InterPro" id="IPR047589">
    <property type="entry name" value="DUF11_rpt"/>
</dbReference>
<evidence type="ECO:0000313" key="5">
    <source>
        <dbReference type="EMBL" id="TFV97987.1"/>
    </source>
</evidence>
<protein>
    <submittedName>
        <fullName evidence="5">DUF11 domain-containing protein</fullName>
    </submittedName>
</protein>
<feature type="signal peptide" evidence="3">
    <location>
        <begin position="1"/>
        <end position="30"/>
    </location>
</feature>
<feature type="region of interest" description="Disordered" evidence="1">
    <location>
        <begin position="1781"/>
        <end position="1831"/>
    </location>
</feature>
<accession>A0A4Y9R0E0</accession>
<feature type="domain" description="DUF11" evidence="4">
    <location>
        <begin position="1268"/>
        <end position="1391"/>
    </location>
</feature>
<evidence type="ECO:0000256" key="3">
    <source>
        <dbReference type="SAM" id="SignalP"/>
    </source>
</evidence>
<dbReference type="InterPro" id="IPR001434">
    <property type="entry name" value="OmcB-like_DUF11"/>
</dbReference>
<dbReference type="EMBL" id="SPQZ01000003">
    <property type="protein sequence ID" value="TFV97987.1"/>
    <property type="molecule type" value="Genomic_DNA"/>
</dbReference>
<reference evidence="5 6" key="1">
    <citation type="journal article" date="2018" name="J. Microbiol.">
        <title>Leifsonia flava sp. nov., a novel actinobacterium isolated from the rhizosphere of Aquilegia viridiflora.</title>
        <authorList>
            <person name="Cai Y."/>
            <person name="Tao W.Z."/>
            <person name="Ma Y.J."/>
            <person name="Cheng J."/>
            <person name="Zhang M.Y."/>
            <person name="Zhang Y.X."/>
        </authorList>
    </citation>
    <scope>NUCLEOTIDE SEQUENCE [LARGE SCALE GENOMIC DNA]</scope>
    <source>
        <strain evidence="5 6">SYP-B2174</strain>
    </source>
</reference>
<dbReference type="Gene3D" id="2.60.40.740">
    <property type="match status" value="1"/>
</dbReference>